<dbReference type="Gene3D" id="3.10.20.320">
    <property type="entry name" value="Putative peptidoglycan bound protein (lpxtg motif)"/>
    <property type="match status" value="2"/>
</dbReference>
<evidence type="ECO:0000313" key="6">
    <source>
        <dbReference type="EMBL" id="KRN23824.1"/>
    </source>
</evidence>
<dbReference type="InterPro" id="IPR005046">
    <property type="entry name" value="DUF285"/>
</dbReference>
<sequence>MEEITMKKRITGAAKTRFKLYKKGRHWLVMGTTVGLAWGGLVLSGQTARAATESTNQSDVSSQVSGTTAAPKQVTLTTEATNVSNNEATVAPASATAATDTQSVPVVSDTTAEPASETDAEVTETVNASQPTMAADSAMGIGQSDSSWGISIEKTAVSTTTTNQSAVTATPQVTDLGAADSTAFATAKKVATATYQTLGQPQKVTAVAAAQPGAVLTLPKSFSIDTEGLAADEVAKGMYGDTNWVIKDDHTLHIYGEALLGKDNTTVTPQTLAAGDGKTVTLTNASPWFDYRDAFDKIVIDEPIYLPENASYLFAGLDDVTTIDGADKLIASDTTDMTGMFEGDTSLSTLDLSTWDTSKVTAYADMFRLTGLSELDLGPQFSLPVEMPTTILKKDGTQTEASFWIGLGEGTLGEPTGKQFLNTVYSGDAADADTYVAVPNPFTEPINLFFLDAETGRSYLAAKTLRGTIGESGVYTVVTPPDIILADGQAADVPYTFGYGAQNIDVLLMPRLENAHLTDHVSSIVQTETGDVLAQTDTLYQLDAVFAPARLTEITEIKAESFEPNTVTVPDGYEVTKVALIEAFESTGRYGVFTVDKATDDMTVTQYIVNQSTGVVEVTDPVFSKQDYEEIMKRSAVQDGNQYTVNQANINTLSKIKVGSPMPLNTQNMMIYTVRPLPETLTVNYVDQVSNTVVKTADLTGMMAETGDYQVSVPAGYLLAPGQAKQVTYQFAADDTDNVTIKVLPAVSTLVADDQGDSQLTVRYVDGSGKALAPEATQTGQVGQPLTVTAPIIAGYQLAPGQSAETTGTYQGDAMALTLIYEAVPETSAVVLTDGNVAVTASAPATLTTPTATATNQTEVANQSMTSAEPSAPQPIENATANRETDAQPDSASELATTTTEDAQAQGTATATRTQPATQNKLVPTADGHVQVTTPMTLPQTDERSGISALVGILLLGATWLAATVLRKRD</sequence>
<keyword evidence="4" id="KW-0472">Membrane</keyword>
<feature type="compositionally biased region" description="Polar residues" evidence="3">
    <location>
        <begin position="102"/>
        <end position="113"/>
    </location>
</feature>
<dbReference type="Pfam" id="PF06458">
    <property type="entry name" value="MucBP"/>
    <property type="match status" value="1"/>
</dbReference>
<dbReference type="AlphaFoldDB" id="A0A0R2F5M3"/>
<evidence type="ECO:0000256" key="3">
    <source>
        <dbReference type="SAM" id="MobiDB-lite"/>
    </source>
</evidence>
<dbReference type="EMBL" id="AYZM01000087">
    <property type="protein sequence ID" value="KRN23824.1"/>
    <property type="molecule type" value="Genomic_DNA"/>
</dbReference>
<evidence type="ECO:0000256" key="1">
    <source>
        <dbReference type="ARBA" id="ARBA00022729"/>
    </source>
</evidence>
<dbReference type="STRING" id="1423804.FD14_GL000576"/>
<keyword evidence="2" id="KW-0677">Repeat</keyword>
<feature type="transmembrane region" description="Helical" evidence="4">
    <location>
        <begin position="946"/>
        <end position="966"/>
    </location>
</feature>
<accession>A0A0R2F5M3</accession>
<evidence type="ECO:0000256" key="4">
    <source>
        <dbReference type="SAM" id="Phobius"/>
    </source>
</evidence>
<keyword evidence="4" id="KW-0812">Transmembrane</keyword>
<gene>
    <name evidence="6" type="ORF">FD14_GL000576</name>
</gene>
<dbReference type="NCBIfam" id="TIGR03715">
    <property type="entry name" value="KxYKxGKxW"/>
    <property type="match status" value="1"/>
</dbReference>
<feature type="compositionally biased region" description="Low complexity" evidence="3">
    <location>
        <begin position="896"/>
        <end position="919"/>
    </location>
</feature>
<keyword evidence="1" id="KW-0732">Signal</keyword>
<feature type="region of interest" description="Disordered" evidence="3">
    <location>
        <begin position="83"/>
        <end position="127"/>
    </location>
</feature>
<dbReference type="InterPro" id="IPR011889">
    <property type="entry name" value="Liste_lipo_26"/>
</dbReference>
<feature type="compositionally biased region" description="Low complexity" evidence="3">
    <location>
        <begin position="88"/>
        <end position="101"/>
    </location>
</feature>
<evidence type="ECO:0000256" key="2">
    <source>
        <dbReference type="ARBA" id="ARBA00022737"/>
    </source>
</evidence>
<feature type="region of interest" description="Disordered" evidence="3">
    <location>
        <begin position="850"/>
        <end position="920"/>
    </location>
</feature>
<protein>
    <recommendedName>
        <fullName evidence="5">MucBP domain-containing protein</fullName>
    </recommendedName>
</protein>
<feature type="domain" description="MucBP" evidence="5">
    <location>
        <begin position="760"/>
        <end position="822"/>
    </location>
</feature>
<dbReference type="Pfam" id="PF19258">
    <property type="entry name" value="KxYKxGKxW_sig"/>
    <property type="match status" value="1"/>
</dbReference>
<reference evidence="6 7" key="1">
    <citation type="journal article" date="2015" name="Genome Announc.">
        <title>Expanding the biotechnology potential of lactobacilli through comparative genomics of 213 strains and associated genera.</title>
        <authorList>
            <person name="Sun Z."/>
            <person name="Harris H.M."/>
            <person name="McCann A."/>
            <person name="Guo C."/>
            <person name="Argimon S."/>
            <person name="Zhang W."/>
            <person name="Yang X."/>
            <person name="Jeffery I.B."/>
            <person name="Cooney J.C."/>
            <person name="Kagawa T.F."/>
            <person name="Liu W."/>
            <person name="Song Y."/>
            <person name="Salvetti E."/>
            <person name="Wrobel A."/>
            <person name="Rasinkangas P."/>
            <person name="Parkhill J."/>
            <person name="Rea M.C."/>
            <person name="O'Sullivan O."/>
            <person name="Ritari J."/>
            <person name="Douillard F.P."/>
            <person name="Paul Ross R."/>
            <person name="Yang R."/>
            <person name="Briner A.E."/>
            <person name="Felis G.E."/>
            <person name="de Vos W.M."/>
            <person name="Barrangou R."/>
            <person name="Klaenhammer T.R."/>
            <person name="Caufield P.W."/>
            <person name="Cui Y."/>
            <person name="Zhang H."/>
            <person name="O'Toole P.W."/>
        </authorList>
    </citation>
    <scope>NUCLEOTIDE SEQUENCE [LARGE SCALE GENOMIC DNA]</scope>
    <source>
        <strain evidence="6 7">DSM 23365</strain>
    </source>
</reference>
<dbReference type="OrthoDB" id="2329040at2"/>
<keyword evidence="7" id="KW-1185">Reference proteome</keyword>
<dbReference type="NCBIfam" id="TIGR02167">
    <property type="entry name" value="Liste_lipo_26"/>
    <property type="match status" value="1"/>
</dbReference>
<organism evidence="6 7">
    <name type="scientific">Secundilactobacillus similis DSM 23365 = JCM 2765</name>
    <dbReference type="NCBI Taxonomy" id="1423804"/>
    <lineage>
        <taxon>Bacteria</taxon>
        <taxon>Bacillati</taxon>
        <taxon>Bacillota</taxon>
        <taxon>Bacilli</taxon>
        <taxon>Lactobacillales</taxon>
        <taxon>Lactobacillaceae</taxon>
        <taxon>Secundilactobacillus</taxon>
    </lineage>
</organism>
<evidence type="ECO:0000313" key="7">
    <source>
        <dbReference type="Proteomes" id="UP000051442"/>
    </source>
</evidence>
<dbReference type="Pfam" id="PF03382">
    <property type="entry name" value="DUF285"/>
    <property type="match status" value="1"/>
</dbReference>
<dbReference type="Proteomes" id="UP000051442">
    <property type="component" value="Unassembled WGS sequence"/>
</dbReference>
<proteinExistence type="predicted"/>
<feature type="compositionally biased region" description="Polar residues" evidence="3">
    <location>
        <begin position="877"/>
        <end position="895"/>
    </location>
</feature>
<feature type="compositionally biased region" description="Polar residues" evidence="3">
    <location>
        <begin position="856"/>
        <end position="869"/>
    </location>
</feature>
<comment type="caution">
    <text evidence="6">The sequence shown here is derived from an EMBL/GenBank/DDBJ whole genome shotgun (WGS) entry which is preliminary data.</text>
</comment>
<evidence type="ECO:0000259" key="5">
    <source>
        <dbReference type="Pfam" id="PF06458"/>
    </source>
</evidence>
<keyword evidence="4" id="KW-1133">Transmembrane helix</keyword>
<name>A0A0R2F5M3_9LACO</name>
<dbReference type="InterPro" id="IPR022263">
    <property type="entry name" value="KxYKxGKxW"/>
</dbReference>
<dbReference type="InterPro" id="IPR009459">
    <property type="entry name" value="MucBP_dom"/>
</dbReference>
<dbReference type="PATRIC" id="fig|1423804.4.peg.621"/>